<dbReference type="Proteomes" id="UP001217089">
    <property type="component" value="Unassembled WGS sequence"/>
</dbReference>
<dbReference type="SUPFAM" id="SSF57667">
    <property type="entry name" value="beta-beta-alpha zinc fingers"/>
    <property type="match status" value="3"/>
</dbReference>
<evidence type="ECO:0000256" key="4">
    <source>
        <dbReference type="ARBA" id="ARBA00022737"/>
    </source>
</evidence>
<feature type="domain" description="C2H2-type" evidence="11">
    <location>
        <begin position="123"/>
        <end position="152"/>
    </location>
</feature>
<dbReference type="PROSITE" id="PS00028">
    <property type="entry name" value="ZINC_FINGER_C2H2_1"/>
    <property type="match status" value="3"/>
</dbReference>
<organism evidence="12 13">
    <name type="scientific">Tegillarca granosa</name>
    <name type="common">Malaysian cockle</name>
    <name type="synonym">Anadara granosa</name>
    <dbReference type="NCBI Taxonomy" id="220873"/>
    <lineage>
        <taxon>Eukaryota</taxon>
        <taxon>Metazoa</taxon>
        <taxon>Spiralia</taxon>
        <taxon>Lophotrochozoa</taxon>
        <taxon>Mollusca</taxon>
        <taxon>Bivalvia</taxon>
        <taxon>Autobranchia</taxon>
        <taxon>Pteriomorphia</taxon>
        <taxon>Arcoida</taxon>
        <taxon>Arcoidea</taxon>
        <taxon>Arcidae</taxon>
        <taxon>Tegillarca</taxon>
    </lineage>
</organism>
<evidence type="ECO:0000256" key="10">
    <source>
        <dbReference type="SAM" id="MobiDB-lite"/>
    </source>
</evidence>
<evidence type="ECO:0000259" key="11">
    <source>
        <dbReference type="PROSITE" id="PS50157"/>
    </source>
</evidence>
<feature type="domain" description="C2H2-type" evidence="11">
    <location>
        <begin position="36"/>
        <end position="66"/>
    </location>
</feature>
<comment type="subcellular location">
    <subcellularLocation>
        <location evidence="1">Nucleus</location>
    </subcellularLocation>
</comment>
<comment type="similarity">
    <text evidence="2">Belongs to the GLI C2H2-type zinc-finger protein family.</text>
</comment>
<accession>A0ABQ9E1X4</accession>
<protein>
    <recommendedName>
        <fullName evidence="11">C2H2-type domain-containing protein</fullName>
    </recommendedName>
</protein>
<evidence type="ECO:0000256" key="9">
    <source>
        <dbReference type="PROSITE-ProRule" id="PRU00042"/>
    </source>
</evidence>
<dbReference type="Pfam" id="PF00096">
    <property type="entry name" value="zf-C2H2"/>
    <property type="match status" value="3"/>
</dbReference>
<keyword evidence="8" id="KW-0539">Nucleus</keyword>
<name>A0ABQ9E1X4_TEGGR</name>
<feature type="domain" description="C2H2-type" evidence="11">
    <location>
        <begin position="67"/>
        <end position="94"/>
    </location>
</feature>
<sequence length="348" mass="38947">MKSEDPHLQSPVMPSYLKLYTSPEKDGINNAMVDFYECRWVQCDKKFLNMDDLVNHVNDQHVKCKWNGCPRKGKGFNARYKMLIHIRTHTNEKPHKCNICGKCFSRLENLKIHNRSHTGEKPYICPFEGCSKAYSNSSDRFKHVRTHQEEKPYICKMPGCNKRYTDPSSLRKHVRTHGHYYRSGESDNLSSKSKNHLTQMLPNIPSSVPSHHGLLPLTTVTPPVNRLLPLSPNGLLPSTVSPQLLSVHSAMNVSNFTSNPLLSSAILTNPVPTQTISTQTDSVSASLPPGSPIKMDLNGAEKIAVDSEGKCQDGPLDLTTSPTTDSDIDVGERENVNFTPSKWELINS</sequence>
<dbReference type="PROSITE" id="PS50157">
    <property type="entry name" value="ZINC_FINGER_C2H2_2"/>
    <property type="match status" value="5"/>
</dbReference>
<dbReference type="PANTHER" id="PTHR45718">
    <property type="entry name" value="TRANSCRIPTIONAL ACTIVATOR CUBITUS INTERRUPTUS"/>
    <property type="match status" value="1"/>
</dbReference>
<keyword evidence="4" id="KW-0677">Repeat</keyword>
<dbReference type="PANTHER" id="PTHR45718:SF8">
    <property type="entry name" value="GLIS FAMILY ZINC FINGER 2"/>
    <property type="match status" value="1"/>
</dbReference>
<evidence type="ECO:0000256" key="5">
    <source>
        <dbReference type="ARBA" id="ARBA00022771"/>
    </source>
</evidence>
<keyword evidence="7" id="KW-0238">DNA-binding</keyword>
<dbReference type="InterPro" id="IPR056436">
    <property type="entry name" value="Znf-C2H2_ZIC1-5/GLI1-3-like"/>
</dbReference>
<evidence type="ECO:0000256" key="3">
    <source>
        <dbReference type="ARBA" id="ARBA00022723"/>
    </source>
</evidence>
<reference evidence="12 13" key="1">
    <citation type="submission" date="2022-12" db="EMBL/GenBank/DDBJ databases">
        <title>Chromosome-level genome of Tegillarca granosa.</title>
        <authorList>
            <person name="Kim J."/>
        </authorList>
    </citation>
    <scope>NUCLEOTIDE SEQUENCE [LARGE SCALE GENOMIC DNA]</scope>
    <source>
        <strain evidence="12">Teg-2019</strain>
        <tissue evidence="12">Adductor muscle</tissue>
    </source>
</reference>
<comment type="caution">
    <text evidence="12">The sequence shown here is derived from an EMBL/GenBank/DDBJ whole genome shotgun (WGS) entry which is preliminary data.</text>
</comment>
<evidence type="ECO:0000313" key="12">
    <source>
        <dbReference type="EMBL" id="KAJ8297490.1"/>
    </source>
</evidence>
<keyword evidence="13" id="KW-1185">Reference proteome</keyword>
<dbReference type="Pfam" id="PF23561">
    <property type="entry name" value="zf-C2H2_15"/>
    <property type="match status" value="1"/>
</dbReference>
<gene>
    <name evidence="12" type="ORF">KUTeg_024021</name>
</gene>
<keyword evidence="5 9" id="KW-0863">Zinc-finger</keyword>
<evidence type="ECO:0000256" key="2">
    <source>
        <dbReference type="ARBA" id="ARBA00010831"/>
    </source>
</evidence>
<dbReference type="InterPro" id="IPR043359">
    <property type="entry name" value="GLI-like"/>
</dbReference>
<evidence type="ECO:0000256" key="8">
    <source>
        <dbReference type="ARBA" id="ARBA00023242"/>
    </source>
</evidence>
<feature type="domain" description="C2H2-type" evidence="11">
    <location>
        <begin position="153"/>
        <end position="177"/>
    </location>
</feature>
<evidence type="ECO:0000256" key="1">
    <source>
        <dbReference type="ARBA" id="ARBA00004123"/>
    </source>
</evidence>
<dbReference type="Gene3D" id="3.30.160.60">
    <property type="entry name" value="Classic Zinc Finger"/>
    <property type="match status" value="5"/>
</dbReference>
<dbReference type="SMART" id="SM00355">
    <property type="entry name" value="ZnF_C2H2"/>
    <property type="match status" value="5"/>
</dbReference>
<proteinExistence type="inferred from homology"/>
<evidence type="ECO:0000256" key="6">
    <source>
        <dbReference type="ARBA" id="ARBA00022833"/>
    </source>
</evidence>
<feature type="region of interest" description="Disordered" evidence="10">
    <location>
        <begin position="308"/>
        <end position="330"/>
    </location>
</feature>
<keyword evidence="6" id="KW-0862">Zinc</keyword>
<keyword evidence="3" id="KW-0479">Metal-binding</keyword>
<dbReference type="InterPro" id="IPR036236">
    <property type="entry name" value="Znf_C2H2_sf"/>
</dbReference>
<dbReference type="EMBL" id="JARBDR010000923">
    <property type="protein sequence ID" value="KAJ8297490.1"/>
    <property type="molecule type" value="Genomic_DNA"/>
</dbReference>
<evidence type="ECO:0000313" key="13">
    <source>
        <dbReference type="Proteomes" id="UP001217089"/>
    </source>
</evidence>
<feature type="compositionally biased region" description="Low complexity" evidence="10">
    <location>
        <begin position="313"/>
        <end position="325"/>
    </location>
</feature>
<dbReference type="InterPro" id="IPR013087">
    <property type="entry name" value="Znf_C2H2_type"/>
</dbReference>
<feature type="domain" description="C2H2-type" evidence="11">
    <location>
        <begin position="95"/>
        <end position="122"/>
    </location>
</feature>
<evidence type="ECO:0000256" key="7">
    <source>
        <dbReference type="ARBA" id="ARBA00023125"/>
    </source>
</evidence>